<proteinExistence type="predicted"/>
<dbReference type="Ensembl" id="ENSVURT00010013715.1">
    <property type="protein sequence ID" value="ENSVURP00010012070.1"/>
    <property type="gene ID" value="ENSVURG00010009336.1"/>
</dbReference>
<reference evidence="2" key="2">
    <citation type="submission" date="2025-08" db="UniProtKB">
        <authorList>
            <consortium name="Ensembl"/>
        </authorList>
    </citation>
    <scope>IDENTIFICATION</scope>
</reference>
<dbReference type="Proteomes" id="UP000314987">
    <property type="component" value="Unassembled WGS sequence"/>
</dbReference>
<protein>
    <submittedName>
        <fullName evidence="2">Uncharacterized protein</fullName>
    </submittedName>
</protein>
<organism evidence="2 3">
    <name type="scientific">Vombatus ursinus</name>
    <name type="common">Common wombat</name>
    <dbReference type="NCBI Taxonomy" id="29139"/>
    <lineage>
        <taxon>Eukaryota</taxon>
        <taxon>Metazoa</taxon>
        <taxon>Chordata</taxon>
        <taxon>Craniata</taxon>
        <taxon>Vertebrata</taxon>
        <taxon>Euteleostomi</taxon>
        <taxon>Mammalia</taxon>
        <taxon>Metatheria</taxon>
        <taxon>Diprotodontia</taxon>
        <taxon>Vombatidae</taxon>
        <taxon>Vombatus</taxon>
    </lineage>
</organism>
<evidence type="ECO:0000313" key="2">
    <source>
        <dbReference type="Ensembl" id="ENSVURP00010012070.1"/>
    </source>
</evidence>
<keyword evidence="1" id="KW-0732">Signal</keyword>
<dbReference type="AlphaFoldDB" id="A0A4X2KRV8"/>
<accession>A0A4X2KRV8</accession>
<keyword evidence="3" id="KW-1185">Reference proteome</keyword>
<name>A0A4X2KRV8_VOMUR</name>
<reference evidence="3" key="1">
    <citation type="submission" date="2018-12" db="EMBL/GenBank/DDBJ databases">
        <authorList>
            <person name="Yazar S."/>
        </authorList>
    </citation>
    <scope>NUCLEOTIDE SEQUENCE [LARGE SCALE GENOMIC DNA]</scope>
</reference>
<evidence type="ECO:0000313" key="3">
    <source>
        <dbReference type="Proteomes" id="UP000314987"/>
    </source>
</evidence>
<dbReference type="InterPro" id="IPR036398">
    <property type="entry name" value="CA_dom_sf"/>
</dbReference>
<feature type="chain" id="PRO_5021477757" evidence="1">
    <location>
        <begin position="28"/>
        <end position="78"/>
    </location>
</feature>
<sequence length="78" mass="9048">KTLLLLKESSTMVTLSMLSLMILLTDQSELHLVHWNTKCESFKLAVTKDGGLAIRLHLRYRNTILKKFLYICSHVIFK</sequence>
<feature type="signal peptide" evidence="1">
    <location>
        <begin position="1"/>
        <end position="27"/>
    </location>
</feature>
<dbReference type="SUPFAM" id="SSF51069">
    <property type="entry name" value="Carbonic anhydrase"/>
    <property type="match status" value="1"/>
</dbReference>
<evidence type="ECO:0000256" key="1">
    <source>
        <dbReference type="SAM" id="SignalP"/>
    </source>
</evidence>
<reference evidence="2" key="3">
    <citation type="submission" date="2025-09" db="UniProtKB">
        <authorList>
            <consortium name="Ensembl"/>
        </authorList>
    </citation>
    <scope>IDENTIFICATION</scope>
</reference>